<gene>
    <name evidence="2" type="ORF">VM1G_11733</name>
</gene>
<keyword evidence="1" id="KW-0472">Membrane</keyword>
<dbReference type="Proteomes" id="UP000078559">
    <property type="component" value="Chromosome 7"/>
</dbReference>
<keyword evidence="1" id="KW-0812">Transmembrane</keyword>
<reference evidence="2" key="1">
    <citation type="submission" date="2014-12" db="EMBL/GenBank/DDBJ databases">
        <title>Genome Sequence of Valsa Canker Pathogens Uncovers a Specific Adaption of Colonization on Woody Bark.</title>
        <authorList>
            <person name="Yin Z."/>
            <person name="Liu H."/>
            <person name="Gao X."/>
            <person name="Li Z."/>
            <person name="Song N."/>
            <person name="Ke X."/>
            <person name="Dai Q."/>
            <person name="Wu Y."/>
            <person name="Sun Y."/>
            <person name="Xu J.-R."/>
            <person name="Kang Z.K."/>
            <person name="Wang L."/>
            <person name="Huang L."/>
        </authorList>
    </citation>
    <scope>NUCLEOTIDE SEQUENCE [LARGE SCALE GENOMIC DNA]</scope>
    <source>
        <strain evidence="2">03-8</strain>
    </source>
</reference>
<sequence>MAFRDGFTRDFGISVNKASDWNQKKPCARVSWIPAVMHAVWVILYYGYGGRLSWRERRRLARPRREFTYAEPPPVYVGGVDNGRVNRGGVDDHAGCA</sequence>
<proteinExistence type="predicted"/>
<dbReference type="AlphaFoldDB" id="A0A194W6K4"/>
<feature type="transmembrane region" description="Helical" evidence="1">
    <location>
        <begin position="30"/>
        <end position="48"/>
    </location>
</feature>
<evidence type="ECO:0000313" key="3">
    <source>
        <dbReference type="Proteomes" id="UP000078559"/>
    </source>
</evidence>
<name>A0A194W6K4_CYTMA</name>
<organism evidence="2 3">
    <name type="scientific">Cytospora mali</name>
    <name type="common">Apple Valsa canker fungus</name>
    <name type="synonym">Valsa mali</name>
    <dbReference type="NCBI Taxonomy" id="578113"/>
    <lineage>
        <taxon>Eukaryota</taxon>
        <taxon>Fungi</taxon>
        <taxon>Dikarya</taxon>
        <taxon>Ascomycota</taxon>
        <taxon>Pezizomycotina</taxon>
        <taxon>Sordariomycetes</taxon>
        <taxon>Sordariomycetidae</taxon>
        <taxon>Diaporthales</taxon>
        <taxon>Cytosporaceae</taxon>
        <taxon>Cytospora</taxon>
    </lineage>
</organism>
<dbReference type="EMBL" id="CM003104">
    <property type="protein sequence ID" value="KUI71705.1"/>
    <property type="molecule type" value="Genomic_DNA"/>
</dbReference>
<keyword evidence="3" id="KW-1185">Reference proteome</keyword>
<evidence type="ECO:0000256" key="1">
    <source>
        <dbReference type="SAM" id="Phobius"/>
    </source>
</evidence>
<accession>A0A194W6K4</accession>
<keyword evidence="1" id="KW-1133">Transmembrane helix</keyword>
<evidence type="ECO:0000313" key="2">
    <source>
        <dbReference type="EMBL" id="KUI71705.1"/>
    </source>
</evidence>
<protein>
    <submittedName>
        <fullName evidence="2">Uncharacterized protein</fullName>
    </submittedName>
</protein>